<feature type="compositionally biased region" description="Polar residues" evidence="1">
    <location>
        <begin position="372"/>
        <end position="382"/>
    </location>
</feature>
<sequence length="909" mass="100083">MPVDRIMIALTLNRISTLLRMCGTPGNRIRFCDQSKLLRDLDCKDNRSTIIFRLGYLAPLYSTGFYFSFGDTYVGRSAQGWSEKAFQGRLSSDMQTNGCCEAVKDSFYRASLRLLRSARSTDIAISADDANAQVGRLSSEEGQLCGRTDKTRRMKQHLYCYSEKHRESPTPYRNRNTSTGTENPPVDSRHCVASPPLVIDNSHSGHISGQTVSAQVATSIDYAQCTPVLVNTLGSADRQVKCVSFLETQQSSAVQAHPGRSSVPTSSVSSSLLSNRPSLSLSAVLSAPLQLVRTSPKPTTEPDPPSSTLSPQSKPTPLAKPMVLHISSSETGVDSTQTRVGLSSTFKHMGNVARIPLSRSHSRTSPYDRSHRSTSPEPSAVTTYKEPNGLTDSRTSAFHLPHQLNRPQDLDISSPDSVYEPSMPLSSPPRNDPYSEDSPTRRTQSPDLSLCSLASDDLMLDTGLSSPVATPDSELDARMKRDKFFGLRDSMIYSRLESVTELSHDDLTHPEVPELREASGDSKGHCSPSRERRDIQQRKLQDPDSPLCICPSSANCDCKSCEECSSFHNRRRRTTASVSGSFGRFSLRRLRSRPRSLSYSQAAASPDPSGSEGLANLGDRTFFLLGTDQRQMLQELQSVKTTLLRLRRLLSEEQIHVRMQTAKKVSKPLESVLLDKLAVFRSNAAKASTVKIFIRYTILKTCCEDISQTPVVENIHLKTCFGQDQWHLPVFHEQLRMTEPTKFLVAYAQSSHIRPSLPPEWLSPLDSDVSEPSSHISLALGRQQTMHDSVSREPAWVDNKGDTVLNKTMETSCMNADDVYSIRSPRFSVDSDVVTKLVELAVATVKEPIPHAIGQKLGPLAGPVSSFENLAIGTTICYLTDCLSEAARQVTVIIGSSALIKHQSELLGG</sequence>
<name>G7YV89_CLOSI</name>
<reference evidence="2" key="1">
    <citation type="journal article" date="2011" name="Genome Biol.">
        <title>The draft genome of the carcinogenic human liver fluke Clonorchis sinensis.</title>
        <authorList>
            <person name="Wang X."/>
            <person name="Chen W."/>
            <person name="Huang Y."/>
            <person name="Sun J."/>
            <person name="Men J."/>
            <person name="Liu H."/>
            <person name="Luo F."/>
            <person name="Guo L."/>
            <person name="Lv X."/>
            <person name="Deng C."/>
            <person name="Zhou C."/>
            <person name="Fan Y."/>
            <person name="Li X."/>
            <person name="Huang L."/>
            <person name="Hu Y."/>
            <person name="Liang C."/>
            <person name="Hu X."/>
            <person name="Xu J."/>
            <person name="Yu X."/>
        </authorList>
    </citation>
    <scope>NUCLEOTIDE SEQUENCE [LARGE SCALE GENOMIC DNA]</scope>
    <source>
        <strain evidence="2">Henan</strain>
    </source>
</reference>
<feature type="compositionally biased region" description="Low complexity" evidence="1">
    <location>
        <begin position="260"/>
        <end position="273"/>
    </location>
</feature>
<proteinExistence type="predicted"/>
<evidence type="ECO:0000313" key="3">
    <source>
        <dbReference type="Proteomes" id="UP000008909"/>
    </source>
</evidence>
<feature type="region of interest" description="Disordered" evidence="1">
    <location>
        <begin position="251"/>
        <end position="273"/>
    </location>
</feature>
<dbReference type="AlphaFoldDB" id="G7YV89"/>
<feature type="compositionally biased region" description="Basic and acidic residues" evidence="1">
    <location>
        <begin position="504"/>
        <end position="542"/>
    </location>
</feature>
<gene>
    <name evidence="2" type="ORF">CLF_111727</name>
</gene>
<evidence type="ECO:0000313" key="2">
    <source>
        <dbReference type="EMBL" id="GAA56869.1"/>
    </source>
</evidence>
<organism evidence="2 3">
    <name type="scientific">Clonorchis sinensis</name>
    <name type="common">Chinese liver fluke</name>
    <dbReference type="NCBI Taxonomy" id="79923"/>
    <lineage>
        <taxon>Eukaryota</taxon>
        <taxon>Metazoa</taxon>
        <taxon>Spiralia</taxon>
        <taxon>Lophotrochozoa</taxon>
        <taxon>Platyhelminthes</taxon>
        <taxon>Trematoda</taxon>
        <taxon>Digenea</taxon>
        <taxon>Opisthorchiida</taxon>
        <taxon>Opisthorchiata</taxon>
        <taxon>Opisthorchiidae</taxon>
        <taxon>Clonorchis</taxon>
    </lineage>
</organism>
<dbReference type="Proteomes" id="UP000008909">
    <property type="component" value="Unassembled WGS sequence"/>
</dbReference>
<feature type="compositionally biased region" description="Polar residues" evidence="1">
    <location>
        <begin position="306"/>
        <end position="315"/>
    </location>
</feature>
<accession>G7YV89</accession>
<keyword evidence="3" id="KW-1185">Reference proteome</keyword>
<evidence type="ECO:0000256" key="1">
    <source>
        <dbReference type="SAM" id="MobiDB-lite"/>
    </source>
</evidence>
<reference key="2">
    <citation type="submission" date="2011-10" db="EMBL/GenBank/DDBJ databases">
        <title>The genome and transcriptome sequence of Clonorchis sinensis provide insights into the carcinogenic liver fluke.</title>
        <authorList>
            <person name="Wang X."/>
            <person name="Huang Y."/>
            <person name="Chen W."/>
            <person name="Liu H."/>
            <person name="Guo L."/>
            <person name="Chen Y."/>
            <person name="Luo F."/>
            <person name="Zhou W."/>
            <person name="Sun J."/>
            <person name="Mao Q."/>
            <person name="Liang P."/>
            <person name="Zhou C."/>
            <person name="Tian Y."/>
            <person name="Men J."/>
            <person name="Lv X."/>
            <person name="Huang L."/>
            <person name="Zhou J."/>
            <person name="Hu Y."/>
            <person name="Li R."/>
            <person name="Zhang F."/>
            <person name="Lei H."/>
            <person name="Li X."/>
            <person name="Hu X."/>
            <person name="Liang C."/>
            <person name="Xu J."/>
            <person name="Wu Z."/>
            <person name="Yu X."/>
        </authorList>
    </citation>
    <scope>NUCLEOTIDE SEQUENCE</scope>
    <source>
        <strain>Henan</strain>
    </source>
</reference>
<feature type="region of interest" description="Disordered" evidence="1">
    <location>
        <begin position="352"/>
        <end position="447"/>
    </location>
</feature>
<feature type="region of interest" description="Disordered" evidence="1">
    <location>
        <begin position="165"/>
        <end position="188"/>
    </location>
</feature>
<dbReference type="EMBL" id="DF144423">
    <property type="protein sequence ID" value="GAA56869.1"/>
    <property type="molecule type" value="Genomic_DNA"/>
</dbReference>
<feature type="compositionally biased region" description="Polar residues" evidence="1">
    <location>
        <begin position="171"/>
        <end position="182"/>
    </location>
</feature>
<feature type="region of interest" description="Disordered" evidence="1">
    <location>
        <begin position="504"/>
        <end position="543"/>
    </location>
</feature>
<protein>
    <submittedName>
        <fullName evidence="2">Uncharacterized protein</fullName>
    </submittedName>
</protein>
<feature type="region of interest" description="Disordered" evidence="1">
    <location>
        <begin position="290"/>
        <end position="319"/>
    </location>
</feature>